<dbReference type="InterPro" id="IPR029151">
    <property type="entry name" value="Sensor-like_sf"/>
</dbReference>
<evidence type="ECO:0000313" key="18">
    <source>
        <dbReference type="Proteomes" id="UP000051373"/>
    </source>
</evidence>
<dbReference type="SUPFAM" id="SSF55785">
    <property type="entry name" value="PYP-like sensor domain (PAS domain)"/>
    <property type="match status" value="1"/>
</dbReference>
<evidence type="ECO:0000256" key="9">
    <source>
        <dbReference type="ARBA" id="ARBA00022777"/>
    </source>
</evidence>
<feature type="transmembrane region" description="Helical" evidence="14">
    <location>
        <begin position="20"/>
        <end position="38"/>
    </location>
</feature>
<dbReference type="SMART" id="SM00387">
    <property type="entry name" value="HATPase_c"/>
    <property type="match status" value="1"/>
</dbReference>
<keyword evidence="7 14" id="KW-0812">Transmembrane</keyword>
<evidence type="ECO:0000256" key="2">
    <source>
        <dbReference type="ARBA" id="ARBA00004651"/>
    </source>
</evidence>
<evidence type="ECO:0000256" key="5">
    <source>
        <dbReference type="ARBA" id="ARBA00022553"/>
    </source>
</evidence>
<keyword evidence="5" id="KW-0597">Phosphoprotein</keyword>
<dbReference type="InterPro" id="IPR003594">
    <property type="entry name" value="HATPase_dom"/>
</dbReference>
<feature type="domain" description="Histidine kinase" evidence="15">
    <location>
        <begin position="492"/>
        <end position="701"/>
    </location>
</feature>
<evidence type="ECO:0000256" key="4">
    <source>
        <dbReference type="ARBA" id="ARBA00022475"/>
    </source>
</evidence>
<evidence type="ECO:0000256" key="3">
    <source>
        <dbReference type="ARBA" id="ARBA00012438"/>
    </source>
</evidence>
<dbReference type="Gene3D" id="3.30.565.10">
    <property type="entry name" value="Histidine kinase-like ATPase, C-terminal domain"/>
    <property type="match status" value="1"/>
</dbReference>
<dbReference type="PANTHER" id="PTHR43065:SF46">
    <property type="entry name" value="C4-DICARBOXYLATE TRANSPORT SENSOR PROTEIN DCTB"/>
    <property type="match status" value="1"/>
</dbReference>
<evidence type="ECO:0000256" key="12">
    <source>
        <dbReference type="ARBA" id="ARBA00023012"/>
    </source>
</evidence>
<dbReference type="AlphaFoldDB" id="A0A0S8FWL9"/>
<dbReference type="InterPro" id="IPR033479">
    <property type="entry name" value="dCache_1"/>
</dbReference>
<comment type="caution">
    <text evidence="17">The sequence shown here is derived from an EMBL/GenBank/DDBJ whole genome shotgun (WGS) entry which is preliminary data.</text>
</comment>
<feature type="transmembrane region" description="Helical" evidence="14">
    <location>
        <begin position="284"/>
        <end position="303"/>
    </location>
</feature>
<dbReference type="STRING" id="1703779.AMJ83_03425"/>
<evidence type="ECO:0000256" key="14">
    <source>
        <dbReference type="SAM" id="Phobius"/>
    </source>
</evidence>
<gene>
    <name evidence="17" type="ORF">AMJ83_03425</name>
</gene>
<evidence type="ECO:0000259" key="16">
    <source>
        <dbReference type="PROSITE" id="PS50112"/>
    </source>
</evidence>
<name>A0A0S8FWL9_UNCW3</name>
<keyword evidence="9" id="KW-0418">Kinase</keyword>
<organism evidence="17 18">
    <name type="scientific">candidate division WOR_3 bacterium SM23_42</name>
    <dbReference type="NCBI Taxonomy" id="1703779"/>
    <lineage>
        <taxon>Bacteria</taxon>
        <taxon>Bacteria division WOR-3</taxon>
    </lineage>
</organism>
<evidence type="ECO:0000256" key="1">
    <source>
        <dbReference type="ARBA" id="ARBA00000085"/>
    </source>
</evidence>
<dbReference type="PRINTS" id="PR00344">
    <property type="entry name" value="BCTRLSENSOR"/>
</dbReference>
<proteinExistence type="predicted"/>
<dbReference type="EMBL" id="LJUJ01000004">
    <property type="protein sequence ID" value="KPK64308.1"/>
    <property type="molecule type" value="Genomic_DNA"/>
</dbReference>
<dbReference type="Pfam" id="PF13596">
    <property type="entry name" value="PAS_10"/>
    <property type="match status" value="1"/>
</dbReference>
<evidence type="ECO:0000313" key="17">
    <source>
        <dbReference type="EMBL" id="KPK64308.1"/>
    </source>
</evidence>
<sequence length="711" mass="80040">MTCGNEISPDYYKGLRLRNTMITLGLFLLPFIIFSYIVNFETSRHLEYQVKQNLSYSVDVNVRTIKSFLEERRRDLLSIANVEIKDLSAVKSSAPFYRRFIREKPWFDLIAIADRGGAIVYSTDGLTGNIKERTYFQKSLRGDFYNSGIFHADLLDTTAMIISSPLFNQKNKIIGVIFASISLKTFYDLILDLRIGKTSEIFLVDDKGIFLSSSKLGGKVLDEYGHYKGDINPHTGEGGIKIHLDYRGEKVICAYQKFSEFHGYLISEMDVREALAPVARLRTVMLYIFLLFGGFLIFSSVFFSRQITNSLKNLTSALKSALEDARNKKDTIDTINIELRKRLRDCQSLSKQLSTSEEYIKNIINSISSGVIAVDNNMKITYYNDVVKELFSAPDIAIATLLYDSLPMLENILIKNEINTVFTSREPFIIKRISLTGNENEVALRISGFPMIREDSVSGVTLLITDITSEEKLRAQMADYEKLSALSQLALGAAHEINNPLLGITSYIELLLEDETEFEKKTQAKQVLDSAYRISETVRGLLNFARPSPPTFSKISINKLISETISFLDHQPLFKKIKIQKELADSVPQITADANQIRQVLVNIFLNAAQATAKGGTITVTARKVKFEDYVEINVVDTGSGISSEDLTRVFEPFFTTKKGEGTGLGLSISYSYVKSHNGQISIDSIINEGTRVTVRLPIRQLSKRKSEVIE</sequence>
<dbReference type="Pfam" id="PF00512">
    <property type="entry name" value="HisKA"/>
    <property type="match status" value="1"/>
</dbReference>
<dbReference type="PROSITE" id="PS50109">
    <property type="entry name" value="HIS_KIN"/>
    <property type="match status" value="1"/>
</dbReference>
<reference evidence="17 18" key="1">
    <citation type="journal article" date="2015" name="Microbiome">
        <title>Genomic resolution of linkages in carbon, nitrogen, and sulfur cycling among widespread estuary sediment bacteria.</title>
        <authorList>
            <person name="Baker B.J."/>
            <person name="Lazar C.S."/>
            <person name="Teske A.P."/>
            <person name="Dick G.J."/>
        </authorList>
    </citation>
    <scope>NUCLEOTIDE SEQUENCE [LARGE SCALE GENOMIC DNA]</scope>
    <source>
        <strain evidence="17">SM23_42</strain>
    </source>
</reference>
<dbReference type="InterPro" id="IPR036097">
    <property type="entry name" value="HisK_dim/P_sf"/>
</dbReference>
<dbReference type="EC" id="2.7.13.3" evidence="3"/>
<dbReference type="CDD" id="cd00082">
    <property type="entry name" value="HisKA"/>
    <property type="match status" value="1"/>
</dbReference>
<dbReference type="PROSITE" id="PS50112">
    <property type="entry name" value="PAS"/>
    <property type="match status" value="1"/>
</dbReference>
<dbReference type="InterPro" id="IPR005467">
    <property type="entry name" value="His_kinase_dom"/>
</dbReference>
<dbReference type="Gene3D" id="1.10.287.130">
    <property type="match status" value="1"/>
</dbReference>
<evidence type="ECO:0000256" key="13">
    <source>
        <dbReference type="ARBA" id="ARBA00023136"/>
    </source>
</evidence>
<comment type="catalytic activity">
    <reaction evidence="1">
        <text>ATP + protein L-histidine = ADP + protein N-phospho-L-histidine.</text>
        <dbReference type="EC" id="2.7.13.3"/>
    </reaction>
</comment>
<evidence type="ECO:0000256" key="10">
    <source>
        <dbReference type="ARBA" id="ARBA00022840"/>
    </source>
</evidence>
<protein>
    <recommendedName>
        <fullName evidence="3">histidine kinase</fullName>
        <ecNumber evidence="3">2.7.13.3</ecNumber>
    </recommendedName>
</protein>
<dbReference type="GO" id="GO:0005886">
    <property type="term" value="C:plasma membrane"/>
    <property type="evidence" value="ECO:0007669"/>
    <property type="project" value="UniProtKB-SubCell"/>
</dbReference>
<dbReference type="SUPFAM" id="SSF47384">
    <property type="entry name" value="Homodimeric domain of signal transducing histidine kinase"/>
    <property type="match status" value="1"/>
</dbReference>
<keyword evidence="12" id="KW-0902">Two-component regulatory system</keyword>
<dbReference type="InterPro" id="IPR004358">
    <property type="entry name" value="Sig_transdc_His_kin-like_C"/>
</dbReference>
<dbReference type="InterPro" id="IPR036890">
    <property type="entry name" value="HATPase_C_sf"/>
</dbReference>
<dbReference type="InterPro" id="IPR000014">
    <property type="entry name" value="PAS"/>
</dbReference>
<dbReference type="Gene3D" id="3.30.450.20">
    <property type="entry name" value="PAS domain"/>
    <property type="match status" value="2"/>
</dbReference>
<dbReference type="CDD" id="cd12914">
    <property type="entry name" value="PDC1_DGC_like"/>
    <property type="match status" value="1"/>
</dbReference>
<keyword evidence="8" id="KW-0547">Nucleotide-binding</keyword>
<dbReference type="Pfam" id="PF02518">
    <property type="entry name" value="HATPase_c"/>
    <property type="match status" value="1"/>
</dbReference>
<keyword evidence="13 14" id="KW-0472">Membrane</keyword>
<evidence type="ECO:0000259" key="15">
    <source>
        <dbReference type="PROSITE" id="PS50109"/>
    </source>
</evidence>
<evidence type="ECO:0000256" key="6">
    <source>
        <dbReference type="ARBA" id="ARBA00022679"/>
    </source>
</evidence>
<dbReference type="SUPFAM" id="SSF55874">
    <property type="entry name" value="ATPase domain of HSP90 chaperone/DNA topoisomerase II/histidine kinase"/>
    <property type="match status" value="1"/>
</dbReference>
<dbReference type="Pfam" id="PF02743">
    <property type="entry name" value="dCache_1"/>
    <property type="match status" value="1"/>
</dbReference>
<evidence type="ECO:0000256" key="7">
    <source>
        <dbReference type="ARBA" id="ARBA00022692"/>
    </source>
</evidence>
<evidence type="ECO:0000256" key="8">
    <source>
        <dbReference type="ARBA" id="ARBA00022741"/>
    </source>
</evidence>
<dbReference type="InterPro" id="IPR003661">
    <property type="entry name" value="HisK_dim/P_dom"/>
</dbReference>
<dbReference type="SMART" id="SM00388">
    <property type="entry name" value="HisKA"/>
    <property type="match status" value="1"/>
</dbReference>
<accession>A0A0S8FWL9</accession>
<comment type="subcellular location">
    <subcellularLocation>
        <location evidence="2">Cell membrane</location>
        <topology evidence="2">Multi-pass membrane protein</topology>
    </subcellularLocation>
</comment>
<dbReference type="GO" id="GO:0005524">
    <property type="term" value="F:ATP binding"/>
    <property type="evidence" value="ECO:0007669"/>
    <property type="project" value="UniProtKB-KW"/>
</dbReference>
<feature type="domain" description="PAS" evidence="16">
    <location>
        <begin position="356"/>
        <end position="392"/>
    </location>
</feature>
<keyword evidence="11 14" id="KW-1133">Transmembrane helix</keyword>
<dbReference type="PANTHER" id="PTHR43065">
    <property type="entry name" value="SENSOR HISTIDINE KINASE"/>
    <property type="match status" value="1"/>
</dbReference>
<dbReference type="Proteomes" id="UP000051373">
    <property type="component" value="Unassembled WGS sequence"/>
</dbReference>
<dbReference type="SMART" id="SM00091">
    <property type="entry name" value="PAS"/>
    <property type="match status" value="1"/>
</dbReference>
<keyword evidence="6" id="KW-0808">Transferase</keyword>
<dbReference type="SUPFAM" id="SSF103190">
    <property type="entry name" value="Sensory domain-like"/>
    <property type="match status" value="1"/>
</dbReference>
<keyword evidence="10" id="KW-0067">ATP-binding</keyword>
<dbReference type="GO" id="GO:0000155">
    <property type="term" value="F:phosphorelay sensor kinase activity"/>
    <property type="evidence" value="ECO:0007669"/>
    <property type="project" value="InterPro"/>
</dbReference>
<keyword evidence="4" id="KW-1003">Cell membrane</keyword>
<dbReference type="InterPro" id="IPR035965">
    <property type="entry name" value="PAS-like_dom_sf"/>
</dbReference>
<evidence type="ECO:0000256" key="11">
    <source>
        <dbReference type="ARBA" id="ARBA00022989"/>
    </source>
</evidence>